<feature type="non-terminal residue" evidence="2">
    <location>
        <position position="85"/>
    </location>
</feature>
<keyword evidence="1" id="KW-0812">Transmembrane</keyword>
<organism evidence="2 3">
    <name type="scientific">Orientia chuto str. Dubai</name>
    <dbReference type="NCBI Taxonomy" id="1359168"/>
    <lineage>
        <taxon>Bacteria</taxon>
        <taxon>Pseudomonadati</taxon>
        <taxon>Pseudomonadota</taxon>
        <taxon>Alphaproteobacteria</taxon>
        <taxon>Rickettsiales</taxon>
        <taxon>Rickettsiaceae</taxon>
        <taxon>Rickettsieae</taxon>
        <taxon>Orientia</taxon>
    </lineage>
</organism>
<dbReference type="Proteomes" id="UP000033616">
    <property type="component" value="Unassembled WGS sequence"/>
</dbReference>
<comment type="caution">
    <text evidence="2">The sequence shown here is derived from an EMBL/GenBank/DDBJ whole genome shotgun (WGS) entry which is preliminary data.</text>
</comment>
<dbReference type="AlphaFoldDB" id="A0A0F3MJ71"/>
<protein>
    <submittedName>
        <fullName evidence="2">Conjugative transfer TraE domain protein</fullName>
    </submittedName>
</protein>
<evidence type="ECO:0000313" key="2">
    <source>
        <dbReference type="EMBL" id="KJV55795.1"/>
    </source>
</evidence>
<keyword evidence="3" id="KW-1185">Reference proteome</keyword>
<name>A0A0F3MJ71_9RICK</name>
<dbReference type="STRING" id="1359168.OCHUTO_0721"/>
<gene>
    <name evidence="2" type="primary">traE</name>
    <name evidence="2" type="ORF">OCHUTO_0721</name>
</gene>
<evidence type="ECO:0000256" key="1">
    <source>
        <dbReference type="SAM" id="Phobius"/>
    </source>
</evidence>
<evidence type="ECO:0000313" key="3">
    <source>
        <dbReference type="Proteomes" id="UP000033616"/>
    </source>
</evidence>
<keyword evidence="1" id="KW-0472">Membrane</keyword>
<dbReference type="Pfam" id="PF05309">
    <property type="entry name" value="TraE"/>
    <property type="match status" value="1"/>
</dbReference>
<feature type="transmembrane region" description="Helical" evidence="1">
    <location>
        <begin position="20"/>
        <end position="39"/>
    </location>
</feature>
<sequence length="85" mass="9751">MNHLFKQNAVQELVRYNKVLLVITVLLAVSNIIAIMTAITKEEKWLLIPAIEPNRKMVVSSNSYHETYLKEWGCNEGIIPPDEVE</sequence>
<dbReference type="InterPro" id="IPR007973">
    <property type="entry name" value="Pilus_assembly_TraE"/>
</dbReference>
<accession>A0A0F3MJ71</accession>
<reference evidence="2 3" key="1">
    <citation type="submission" date="2015-02" db="EMBL/GenBank/DDBJ databases">
        <title>Genome Sequencing of Rickettsiales.</title>
        <authorList>
            <person name="Daugherty S.C."/>
            <person name="Su Q."/>
            <person name="Abolude K."/>
            <person name="Beier-Sexton M."/>
            <person name="Carlyon J.A."/>
            <person name="Carter R."/>
            <person name="Day N.P."/>
            <person name="Dumler S.J."/>
            <person name="Dyachenko V."/>
            <person name="Godinez A."/>
            <person name="Kurtti T.J."/>
            <person name="Lichay M."/>
            <person name="Mullins K.E."/>
            <person name="Ott S."/>
            <person name="Pappas-Brown V."/>
            <person name="Paris D.H."/>
            <person name="Patel P."/>
            <person name="Richards A.L."/>
            <person name="Sadzewicz L."/>
            <person name="Sears K."/>
            <person name="Seidman D."/>
            <person name="Sengamalay N."/>
            <person name="Stenos J."/>
            <person name="Tallon L.J."/>
            <person name="Vincent G."/>
            <person name="Fraser C.M."/>
            <person name="Munderloh U."/>
            <person name="Dunning-Hotopp J.C."/>
        </authorList>
    </citation>
    <scope>NUCLEOTIDE SEQUENCE [LARGE SCALE GENOMIC DNA]</scope>
    <source>
        <strain evidence="2 3">Fuller</strain>
    </source>
</reference>
<dbReference type="PATRIC" id="fig|1359168.3.peg.344"/>
<keyword evidence="1" id="KW-1133">Transmembrane helix</keyword>
<dbReference type="RefSeq" id="WP_045797366.1">
    <property type="nucleotide sequence ID" value="NZ_LANP01000017.1"/>
</dbReference>
<proteinExistence type="predicted"/>
<dbReference type="EMBL" id="LANP01000017">
    <property type="protein sequence ID" value="KJV55795.1"/>
    <property type="molecule type" value="Genomic_DNA"/>
</dbReference>